<dbReference type="SUPFAM" id="SSF50985">
    <property type="entry name" value="RCC1/BLIP-II"/>
    <property type="match status" value="1"/>
</dbReference>
<evidence type="ECO:0000259" key="4">
    <source>
        <dbReference type="PROSITE" id="PS51272"/>
    </source>
</evidence>
<accession>A1R9D2</accession>
<dbReference type="InterPro" id="IPR000408">
    <property type="entry name" value="Reg_chr_condens"/>
</dbReference>
<dbReference type="Gene3D" id="2.130.10.30">
    <property type="entry name" value="Regulator of chromosome condensation 1/beta-lactamase-inhibitor protein II"/>
    <property type="match status" value="2"/>
</dbReference>
<dbReference type="eggNOG" id="COG1404">
    <property type="taxonomic scope" value="Bacteria"/>
</dbReference>
<dbReference type="PROSITE" id="PS51272">
    <property type="entry name" value="SLH"/>
    <property type="match status" value="3"/>
</dbReference>
<keyword evidence="6" id="KW-1185">Reference proteome</keyword>
<dbReference type="Pfam" id="PF25390">
    <property type="entry name" value="WD40_RLD"/>
    <property type="match status" value="1"/>
</dbReference>
<sequence>MFRRGVAWLVAVVVVVAPGLLVVPAAVAADPVVENVVSFSDVPAGSQFATEISWLAASGISTGWDAGSGVRQYRPLESIARDAMAAFLYRHAGSPAFTAPSVSPFTDVPVGAAFYKEITWLASKGISTGWDVGGGKREYRPLSPIARDAMAAFLYRYADKPAFTAPMLSPFTDVPAGGGFYTEITWLAASGISTGWDAGNGVREYRPLNGIARDAMAAFLYRYAGQKEPADPENPAAGTVTVAPDVEILEPDQLETAQVTSNTVVLPSDQATDIKPNDVLVSGITTGTPDGLLVRVVQVVRDPGGTTLVKTKPATVPEAVVSTGGLLEVTGTPVSSEFIPAPDVVVEPDAAPTATRTGPAPTPDMARPYAAASAEVFNKSMALTRTVKGEFGKPDAPLTGDGSATLKSSVTAKATAKMTLETAFLSLKEVSVVITPSIKAEHSLTAEGSLKGQATAKLGELNSAFTFMAGPVPVVVTSNATINANFSLDGNAEVVFSSSQTVTSNHGFKYNNGAFALVNDKPTTAGIENDYKASASLTARASLDFDATIKLYGIAGITLGIGPYATTTITVTTASGQDLTWTCPLELGVEGRLGVLAGIKILGFDLGEWKATATNTWPLFTANPCQGTPVIKPSDPVPTGLIGVAAGIESAFALKADGTLWAWGFNASGNLGTGSDAYATYVPAQVLGLRKVTAVAAYGYNAYALKSDGSVWAWGSDYYGQLGNSSGGQYSSVPLEVQGLNSVRSIATNGNTAYALRSDGTVWAWGNNTKGQQGQGHTLGTGHTPLQVQGLTDVTKISGGGNSGYALKSDGSVWAWGYNGEGQLGNGTTVNSLVPVRVSGLDGVRDMVGTSYGALALRNDGTVWAWGHNGLGLLANGTYQGHSDVPVQIPGLSGIENIGANVYSVFASNGADEFWAWGNNNSGELGDGTRNTTNVPIRVQQLNGVQFVTGGLYTSYALTSDGRFWSWGENGLGQLGNGTTADSYVPQEVPAF</sequence>
<dbReference type="Pfam" id="PF00395">
    <property type="entry name" value="SLH"/>
    <property type="match status" value="1"/>
</dbReference>
<reference evidence="5 6" key="1">
    <citation type="journal article" date="2006" name="PLoS Genet.">
        <title>Secrets of soil survival revealed by the genome sequence of Arthrobacter aurescens TC1.</title>
        <authorList>
            <person name="Mongodin E.F."/>
            <person name="Shapir N."/>
            <person name="Daugherty S.C."/>
            <person name="DeBoy R.T."/>
            <person name="Emerson J.B."/>
            <person name="Shvartzbeyn A."/>
            <person name="Radune D."/>
            <person name="Vamathevan J."/>
            <person name="Riggs F."/>
            <person name="Grinberg V."/>
            <person name="Khouri H."/>
            <person name="Wackett L.P."/>
            <person name="Nelson K.E."/>
            <person name="Sadowsky M.J."/>
        </authorList>
    </citation>
    <scope>NUCLEOTIDE SEQUENCE [LARGE SCALE GENOMIC DNA]</scope>
    <source>
        <strain evidence="5 6">TC1</strain>
    </source>
</reference>
<evidence type="ECO:0000256" key="3">
    <source>
        <dbReference type="SAM" id="SignalP"/>
    </source>
</evidence>
<dbReference type="HOGENOM" id="CLU_279230_0_0_11"/>
<dbReference type="InterPro" id="IPR058923">
    <property type="entry name" value="RCC1-like_dom"/>
</dbReference>
<dbReference type="PRINTS" id="PR00633">
    <property type="entry name" value="RCCNDNSATION"/>
</dbReference>
<dbReference type="InterPro" id="IPR001119">
    <property type="entry name" value="SLH_dom"/>
</dbReference>
<feature type="domain" description="SLH" evidence="4">
    <location>
        <begin position="169"/>
        <end position="234"/>
    </location>
</feature>
<feature type="signal peptide" evidence="3">
    <location>
        <begin position="1"/>
        <end position="28"/>
    </location>
</feature>
<dbReference type="GO" id="GO:0005085">
    <property type="term" value="F:guanyl-nucleotide exchange factor activity"/>
    <property type="evidence" value="ECO:0007669"/>
    <property type="project" value="TreeGrafter"/>
</dbReference>
<dbReference type="InterPro" id="IPR009091">
    <property type="entry name" value="RCC1/BLIP-II"/>
</dbReference>
<dbReference type="RefSeq" id="WP_011775775.1">
    <property type="nucleotide sequence ID" value="NC_008711.1"/>
</dbReference>
<dbReference type="eggNOG" id="COG4733">
    <property type="taxonomic scope" value="Bacteria"/>
</dbReference>
<keyword evidence="1" id="KW-0344">Guanine-nucleotide releasing factor</keyword>
<dbReference type="AlphaFoldDB" id="A1R9D2"/>
<dbReference type="STRING" id="290340.AAur_3144"/>
<dbReference type="Proteomes" id="UP000000637">
    <property type="component" value="Chromosome"/>
</dbReference>
<name>A1R9D2_PAEAT</name>
<dbReference type="Pfam" id="PF00415">
    <property type="entry name" value="RCC1"/>
    <property type="match status" value="2"/>
</dbReference>
<organism evidence="5 6">
    <name type="scientific">Paenarthrobacter aurescens (strain TC1)</name>
    <dbReference type="NCBI Taxonomy" id="290340"/>
    <lineage>
        <taxon>Bacteria</taxon>
        <taxon>Bacillati</taxon>
        <taxon>Actinomycetota</taxon>
        <taxon>Actinomycetes</taxon>
        <taxon>Micrococcales</taxon>
        <taxon>Micrococcaceae</taxon>
        <taxon>Paenarthrobacter</taxon>
    </lineage>
</organism>
<feature type="domain" description="SLH" evidence="4">
    <location>
        <begin position="101"/>
        <end position="168"/>
    </location>
</feature>
<proteinExistence type="predicted"/>
<dbReference type="PANTHER" id="PTHR45982">
    <property type="entry name" value="REGULATOR OF CHROMOSOME CONDENSATION"/>
    <property type="match status" value="1"/>
</dbReference>
<feature type="domain" description="SLH" evidence="4">
    <location>
        <begin position="35"/>
        <end position="100"/>
    </location>
</feature>
<evidence type="ECO:0000313" key="6">
    <source>
        <dbReference type="Proteomes" id="UP000000637"/>
    </source>
</evidence>
<dbReference type="eggNOG" id="COG5184">
    <property type="taxonomic scope" value="Bacteria"/>
</dbReference>
<dbReference type="KEGG" id="aau:AAur_3144"/>
<dbReference type="PANTHER" id="PTHR45982:SF1">
    <property type="entry name" value="REGULATOR OF CHROMOSOME CONDENSATION"/>
    <property type="match status" value="1"/>
</dbReference>
<evidence type="ECO:0000256" key="2">
    <source>
        <dbReference type="ARBA" id="ARBA00022737"/>
    </source>
</evidence>
<keyword evidence="2" id="KW-0677">Repeat</keyword>
<dbReference type="InterPro" id="IPR051553">
    <property type="entry name" value="Ran_GTPase-activating"/>
</dbReference>
<feature type="chain" id="PRO_5002636162" evidence="3">
    <location>
        <begin position="29"/>
        <end position="992"/>
    </location>
</feature>
<dbReference type="EMBL" id="CP000474">
    <property type="protein sequence ID" value="ABM09804.1"/>
    <property type="molecule type" value="Genomic_DNA"/>
</dbReference>
<dbReference type="PROSITE" id="PS50012">
    <property type="entry name" value="RCC1_3"/>
    <property type="match status" value="6"/>
</dbReference>
<dbReference type="OrthoDB" id="904022at2"/>
<dbReference type="GO" id="GO:0005737">
    <property type="term" value="C:cytoplasm"/>
    <property type="evidence" value="ECO:0007669"/>
    <property type="project" value="TreeGrafter"/>
</dbReference>
<keyword evidence="3" id="KW-0732">Signal</keyword>
<evidence type="ECO:0000313" key="5">
    <source>
        <dbReference type="EMBL" id="ABM09804.1"/>
    </source>
</evidence>
<protein>
    <submittedName>
        <fullName evidence="5">S-layer domain protein</fullName>
    </submittedName>
</protein>
<evidence type="ECO:0000256" key="1">
    <source>
        <dbReference type="ARBA" id="ARBA00022658"/>
    </source>
</evidence>
<gene>
    <name evidence="5" type="ordered locus">AAur_3144</name>
</gene>